<evidence type="ECO:0000313" key="2">
    <source>
        <dbReference type="EMBL" id="KAF2766587.1"/>
    </source>
</evidence>
<reference evidence="2" key="1">
    <citation type="journal article" date="2020" name="Stud. Mycol.">
        <title>101 Dothideomycetes genomes: a test case for predicting lifestyles and emergence of pathogens.</title>
        <authorList>
            <person name="Haridas S."/>
            <person name="Albert R."/>
            <person name="Binder M."/>
            <person name="Bloem J."/>
            <person name="Labutti K."/>
            <person name="Salamov A."/>
            <person name="Andreopoulos B."/>
            <person name="Baker S."/>
            <person name="Barry K."/>
            <person name="Bills G."/>
            <person name="Bluhm B."/>
            <person name="Cannon C."/>
            <person name="Castanera R."/>
            <person name="Culley D."/>
            <person name="Daum C."/>
            <person name="Ezra D."/>
            <person name="Gonzalez J."/>
            <person name="Henrissat B."/>
            <person name="Kuo A."/>
            <person name="Liang C."/>
            <person name="Lipzen A."/>
            <person name="Lutzoni F."/>
            <person name="Magnuson J."/>
            <person name="Mondo S."/>
            <person name="Nolan M."/>
            <person name="Ohm R."/>
            <person name="Pangilinan J."/>
            <person name="Park H.-J."/>
            <person name="Ramirez L."/>
            <person name="Alfaro M."/>
            <person name="Sun H."/>
            <person name="Tritt A."/>
            <person name="Yoshinaga Y."/>
            <person name="Zwiers L.-H."/>
            <person name="Turgeon B."/>
            <person name="Goodwin S."/>
            <person name="Spatafora J."/>
            <person name="Crous P."/>
            <person name="Grigoriev I."/>
        </authorList>
    </citation>
    <scope>NUCLEOTIDE SEQUENCE</scope>
    <source>
        <strain evidence="2">CBS 116005</strain>
    </source>
</reference>
<dbReference type="Proteomes" id="UP000799436">
    <property type="component" value="Unassembled WGS sequence"/>
</dbReference>
<feature type="compositionally biased region" description="Polar residues" evidence="1">
    <location>
        <begin position="70"/>
        <end position="79"/>
    </location>
</feature>
<protein>
    <submittedName>
        <fullName evidence="2">Uncharacterized protein</fullName>
    </submittedName>
</protein>
<evidence type="ECO:0000256" key="1">
    <source>
        <dbReference type="SAM" id="MobiDB-lite"/>
    </source>
</evidence>
<evidence type="ECO:0000313" key="3">
    <source>
        <dbReference type="Proteomes" id="UP000799436"/>
    </source>
</evidence>
<gene>
    <name evidence="2" type="ORF">EJ03DRAFT_329963</name>
</gene>
<dbReference type="EMBL" id="ML995869">
    <property type="protein sequence ID" value="KAF2766587.1"/>
    <property type="molecule type" value="Genomic_DNA"/>
</dbReference>
<dbReference type="AlphaFoldDB" id="A0A6G1L152"/>
<accession>A0A6G1L152</accession>
<proteinExistence type="predicted"/>
<feature type="region of interest" description="Disordered" evidence="1">
    <location>
        <begin position="70"/>
        <end position="92"/>
    </location>
</feature>
<sequence>MRHCAAARRMPPEHAACMGDACRSYCGSTPGGHDPSSWRAVLPSHHIESPIEDRVLVFLLTLVLNTLHESASRQGSAGQKHTFRPGDPRPAV</sequence>
<name>A0A6G1L152_9PEZI</name>
<keyword evidence="3" id="KW-1185">Reference proteome</keyword>
<organism evidence="2 3">
    <name type="scientific">Teratosphaeria nubilosa</name>
    <dbReference type="NCBI Taxonomy" id="161662"/>
    <lineage>
        <taxon>Eukaryota</taxon>
        <taxon>Fungi</taxon>
        <taxon>Dikarya</taxon>
        <taxon>Ascomycota</taxon>
        <taxon>Pezizomycotina</taxon>
        <taxon>Dothideomycetes</taxon>
        <taxon>Dothideomycetidae</taxon>
        <taxon>Mycosphaerellales</taxon>
        <taxon>Teratosphaeriaceae</taxon>
        <taxon>Teratosphaeria</taxon>
    </lineage>
</organism>